<evidence type="ECO:0000313" key="1">
    <source>
        <dbReference type="EMBL" id="KAI4364140.1"/>
    </source>
</evidence>
<protein>
    <submittedName>
        <fullName evidence="1">Uncharacterized protein</fullName>
    </submittedName>
</protein>
<gene>
    <name evidence="1" type="ORF">MLD38_020271</name>
</gene>
<comment type="caution">
    <text evidence="1">The sequence shown here is derived from an EMBL/GenBank/DDBJ whole genome shotgun (WGS) entry which is preliminary data.</text>
</comment>
<proteinExistence type="predicted"/>
<keyword evidence="2" id="KW-1185">Reference proteome</keyword>
<dbReference type="EMBL" id="CM042885">
    <property type="protein sequence ID" value="KAI4364140.1"/>
    <property type="molecule type" value="Genomic_DNA"/>
</dbReference>
<accession>A0ACB9QCT6</accession>
<organism evidence="1 2">
    <name type="scientific">Melastoma candidum</name>
    <dbReference type="NCBI Taxonomy" id="119954"/>
    <lineage>
        <taxon>Eukaryota</taxon>
        <taxon>Viridiplantae</taxon>
        <taxon>Streptophyta</taxon>
        <taxon>Embryophyta</taxon>
        <taxon>Tracheophyta</taxon>
        <taxon>Spermatophyta</taxon>
        <taxon>Magnoliopsida</taxon>
        <taxon>eudicotyledons</taxon>
        <taxon>Gunneridae</taxon>
        <taxon>Pentapetalae</taxon>
        <taxon>rosids</taxon>
        <taxon>malvids</taxon>
        <taxon>Myrtales</taxon>
        <taxon>Melastomataceae</taxon>
        <taxon>Melastomatoideae</taxon>
        <taxon>Melastomateae</taxon>
        <taxon>Melastoma</taxon>
    </lineage>
</organism>
<dbReference type="Proteomes" id="UP001057402">
    <property type="component" value="Chromosome 6"/>
</dbReference>
<reference evidence="2" key="1">
    <citation type="journal article" date="2023" name="Front. Plant Sci.">
        <title>Chromosomal-level genome assembly of Melastoma candidum provides insights into trichome evolution.</title>
        <authorList>
            <person name="Zhong Y."/>
            <person name="Wu W."/>
            <person name="Sun C."/>
            <person name="Zou P."/>
            <person name="Liu Y."/>
            <person name="Dai S."/>
            <person name="Zhou R."/>
        </authorList>
    </citation>
    <scope>NUCLEOTIDE SEQUENCE [LARGE SCALE GENOMIC DNA]</scope>
</reference>
<evidence type="ECO:0000313" key="2">
    <source>
        <dbReference type="Proteomes" id="UP001057402"/>
    </source>
</evidence>
<sequence length="241" mass="25995">MDVCFLSDGSTVCRQSLNDIGDILDEVLRIGDGESSEMPVNVDPPKCLNKSVTFPLTGAAKLPCSSSPQDDEMLESASRQLLLGECTSDVYTRSYSFPSALKPPSAMKGSREKRGASIGKLTVTWAPDVYDPPPTSASHSLSRGSKQRMAKKDKKNGKKLRKGKDSSRAGDSKKKKHHRRSSVSSSGTGTSRRHDQPNGDFPHDIVPLGTNRFEIGGKETCGSSYLMNSLTGVHYSATEAL</sequence>
<name>A0ACB9QCT6_9MYRT</name>